<dbReference type="RefSeq" id="WP_014766111.1">
    <property type="nucleotide sequence ID" value="NC_018000.1"/>
</dbReference>
<accession>I3XDP4</accession>
<organism evidence="1 2">
    <name type="scientific">Sinorhizobium fredii (strain USDA 257)</name>
    <dbReference type="NCBI Taxonomy" id="1185652"/>
    <lineage>
        <taxon>Bacteria</taxon>
        <taxon>Pseudomonadati</taxon>
        <taxon>Pseudomonadota</taxon>
        <taxon>Alphaproteobacteria</taxon>
        <taxon>Hyphomicrobiales</taxon>
        <taxon>Rhizobiaceae</taxon>
        <taxon>Sinorhizobium/Ensifer group</taxon>
        <taxon>Sinorhizobium</taxon>
    </lineage>
</organism>
<dbReference type="EMBL" id="CP003563">
    <property type="protein sequence ID" value="AFL54000.1"/>
    <property type="molecule type" value="Genomic_DNA"/>
</dbReference>
<proteinExistence type="predicted"/>
<reference evidence="1 2" key="1">
    <citation type="journal article" date="2012" name="J. Bacteriol.">
        <title>Complete genome sequence of the broad-host-range strain Sinorhizobium fredii USDA257.</title>
        <authorList>
            <person name="Schuldes J."/>
            <person name="Rodriguez Orbegoso M."/>
            <person name="Schmeisser C."/>
            <person name="Krishnan H.B."/>
            <person name="Daniel R."/>
            <person name="Streit W.R."/>
        </authorList>
    </citation>
    <scope>NUCLEOTIDE SEQUENCE [LARGE SCALE GENOMIC DNA]</scope>
    <source>
        <strain evidence="1 2">USDA 257</strain>
    </source>
</reference>
<name>I3XDP4_SINF2</name>
<evidence type="ECO:0000313" key="2">
    <source>
        <dbReference type="Proteomes" id="UP000006180"/>
    </source>
</evidence>
<evidence type="ECO:0000313" key="1">
    <source>
        <dbReference type="EMBL" id="AFL54000.1"/>
    </source>
</evidence>
<dbReference type="Proteomes" id="UP000006180">
    <property type="component" value="Chromosome"/>
</dbReference>
<sequence>MPTSVIHESASASKTKPNPEIVYGVHAIAEAVDEPDLRRVFYMLQQGQIPGARKIGRRWALSLRVFRREMHGDAA</sequence>
<protein>
    <submittedName>
        <fullName evidence="1">Uncharacterized protein</fullName>
    </submittedName>
</protein>
<dbReference type="PATRIC" id="fig|1185652.3.peg.5687"/>
<dbReference type="AlphaFoldDB" id="I3XDP4"/>
<gene>
    <name evidence="1" type="ORF">USDA257_c54850</name>
</gene>
<dbReference type="HOGENOM" id="CLU_2669088_0_0_5"/>
<dbReference type="KEGG" id="sfd:USDA257_c54850"/>